<dbReference type="InterPro" id="IPR027417">
    <property type="entry name" value="P-loop_NTPase"/>
</dbReference>
<reference evidence="7 8" key="1">
    <citation type="journal article" date="2020" name="Nat. Food">
        <title>A phased Vanilla planifolia genome enables genetic improvement of flavour and production.</title>
        <authorList>
            <person name="Hasing T."/>
            <person name="Tang H."/>
            <person name="Brym M."/>
            <person name="Khazi F."/>
            <person name="Huang T."/>
            <person name="Chambers A.H."/>
        </authorList>
    </citation>
    <scope>NUCLEOTIDE SEQUENCE [LARGE SCALE GENOMIC DNA]</scope>
    <source>
        <tissue evidence="7">Leaf</tissue>
    </source>
</reference>
<feature type="domain" description="Exosome RNA helicase MTR4-like stalk" evidence="6">
    <location>
        <begin position="212"/>
        <end position="261"/>
    </location>
</feature>
<keyword evidence="3" id="KW-0347">Helicase</keyword>
<dbReference type="Gene3D" id="3.40.50.300">
    <property type="entry name" value="P-loop containing nucleotide triphosphate hydrolases"/>
    <property type="match status" value="1"/>
</dbReference>
<dbReference type="InterPro" id="IPR048392">
    <property type="entry name" value="MTR4-like_stalk"/>
</dbReference>
<accession>A0A835R1Y2</accession>
<name>A0A835R1Y2_VANPL</name>
<dbReference type="GO" id="GO:0016787">
    <property type="term" value="F:hydrolase activity"/>
    <property type="evidence" value="ECO:0007669"/>
    <property type="project" value="UniProtKB-KW"/>
</dbReference>
<evidence type="ECO:0000256" key="4">
    <source>
        <dbReference type="ARBA" id="ARBA00022840"/>
    </source>
</evidence>
<sequence>MQKSQRTDEPALSTNPWPVCTKSPIRRAMCPLARDLPARSQSRQRSSFRAGPFQREAINCLDNAESVMVSAHTSAGKTVVALYAIAMSLRDQQRFQMLRNLLIGVAKVHDQPCHVVYTDYRPTPLQHYIFPSGGDGLYLVVDEKSKFKEDNFQRALNALVPRKEADKKRDIEKWQKALLEGNPSEDSDIFNAFHLSYNMLLNQLRCEDGDPEKLLRHSFYQFQADRALPDLEKQAKELEIEERDSIVIKEEDSLNDYYDLLQ</sequence>
<keyword evidence="1" id="KW-0547">Nucleotide-binding</keyword>
<dbReference type="Pfam" id="PF00270">
    <property type="entry name" value="DEAD"/>
    <property type="match status" value="1"/>
</dbReference>
<evidence type="ECO:0000256" key="2">
    <source>
        <dbReference type="ARBA" id="ARBA00022801"/>
    </source>
</evidence>
<dbReference type="Proteomes" id="UP000639772">
    <property type="component" value="Chromosome 6"/>
</dbReference>
<dbReference type="GO" id="GO:0003676">
    <property type="term" value="F:nucleic acid binding"/>
    <property type="evidence" value="ECO:0007669"/>
    <property type="project" value="InterPro"/>
</dbReference>
<evidence type="ECO:0000313" key="7">
    <source>
        <dbReference type="EMBL" id="KAG0478473.1"/>
    </source>
</evidence>
<keyword evidence="4" id="KW-0067">ATP-binding</keyword>
<dbReference type="GO" id="GO:0005634">
    <property type="term" value="C:nucleus"/>
    <property type="evidence" value="ECO:0007669"/>
    <property type="project" value="TreeGrafter"/>
</dbReference>
<dbReference type="InterPro" id="IPR011545">
    <property type="entry name" value="DEAD/DEAH_box_helicase_dom"/>
</dbReference>
<evidence type="ECO:0000256" key="3">
    <source>
        <dbReference type="ARBA" id="ARBA00022806"/>
    </source>
</evidence>
<dbReference type="GO" id="GO:0004386">
    <property type="term" value="F:helicase activity"/>
    <property type="evidence" value="ECO:0007669"/>
    <property type="project" value="UniProtKB-KW"/>
</dbReference>
<dbReference type="Pfam" id="PF21408">
    <property type="entry name" value="MTR4-like_stalk"/>
    <property type="match status" value="1"/>
</dbReference>
<evidence type="ECO:0000259" key="5">
    <source>
        <dbReference type="Pfam" id="PF00270"/>
    </source>
</evidence>
<dbReference type="EMBL" id="JADCNM010000006">
    <property type="protein sequence ID" value="KAG0478473.1"/>
    <property type="molecule type" value="Genomic_DNA"/>
</dbReference>
<keyword evidence="2" id="KW-0378">Hydrolase</keyword>
<organism evidence="7 8">
    <name type="scientific">Vanilla planifolia</name>
    <name type="common">Vanilla</name>
    <dbReference type="NCBI Taxonomy" id="51239"/>
    <lineage>
        <taxon>Eukaryota</taxon>
        <taxon>Viridiplantae</taxon>
        <taxon>Streptophyta</taxon>
        <taxon>Embryophyta</taxon>
        <taxon>Tracheophyta</taxon>
        <taxon>Spermatophyta</taxon>
        <taxon>Magnoliopsida</taxon>
        <taxon>Liliopsida</taxon>
        <taxon>Asparagales</taxon>
        <taxon>Orchidaceae</taxon>
        <taxon>Vanilloideae</taxon>
        <taxon>Vanilleae</taxon>
        <taxon>Vanilla</taxon>
    </lineage>
</organism>
<gene>
    <name evidence="7" type="ORF">HPP92_013192</name>
</gene>
<dbReference type="GO" id="GO:0005524">
    <property type="term" value="F:ATP binding"/>
    <property type="evidence" value="ECO:0007669"/>
    <property type="project" value="UniProtKB-KW"/>
</dbReference>
<feature type="domain" description="DEAD/DEAH-box helicase" evidence="5">
    <location>
        <begin position="52"/>
        <end position="92"/>
    </location>
</feature>
<dbReference type="AlphaFoldDB" id="A0A835R1Y2"/>
<dbReference type="PANTHER" id="PTHR12131">
    <property type="entry name" value="ATP-DEPENDENT RNA AND DNA HELICASE"/>
    <property type="match status" value="1"/>
</dbReference>
<proteinExistence type="predicted"/>
<evidence type="ECO:0000259" key="6">
    <source>
        <dbReference type="Pfam" id="PF21408"/>
    </source>
</evidence>
<comment type="caution">
    <text evidence="7">The sequence shown here is derived from an EMBL/GenBank/DDBJ whole genome shotgun (WGS) entry which is preliminary data.</text>
</comment>
<dbReference type="GO" id="GO:0000460">
    <property type="term" value="P:maturation of 5.8S rRNA"/>
    <property type="evidence" value="ECO:0007669"/>
    <property type="project" value="TreeGrafter"/>
</dbReference>
<dbReference type="Gene3D" id="1.20.1500.20">
    <property type="match status" value="1"/>
</dbReference>
<dbReference type="SUPFAM" id="SSF52540">
    <property type="entry name" value="P-loop containing nucleoside triphosphate hydrolases"/>
    <property type="match status" value="1"/>
</dbReference>
<dbReference type="PANTHER" id="PTHR12131:SF25">
    <property type="entry name" value="DEXH-BOX ATP-DEPENDENT RNA HELICASE DEXH9"/>
    <property type="match status" value="1"/>
</dbReference>
<protein>
    <submittedName>
        <fullName evidence="7">Uncharacterized protein</fullName>
    </submittedName>
</protein>
<evidence type="ECO:0000256" key="1">
    <source>
        <dbReference type="ARBA" id="ARBA00022741"/>
    </source>
</evidence>
<dbReference type="InterPro" id="IPR050699">
    <property type="entry name" value="RNA-DNA_Helicase"/>
</dbReference>
<dbReference type="OrthoDB" id="1106778at2759"/>
<evidence type="ECO:0000313" key="8">
    <source>
        <dbReference type="Proteomes" id="UP000639772"/>
    </source>
</evidence>